<protein>
    <submittedName>
        <fullName evidence="1">Uncharacterized protein</fullName>
    </submittedName>
</protein>
<gene>
    <name evidence="1" type="ORF">S01H4_33546</name>
</gene>
<comment type="caution">
    <text evidence="1">The sequence shown here is derived from an EMBL/GenBank/DDBJ whole genome shotgun (WGS) entry which is preliminary data.</text>
</comment>
<accession>X1C7T2</accession>
<sequence length="71" mass="7895">MNSFEIVHILNPANGETRYRVDRDGVEEQTFGSNAVASLYCEAREQDFSPHAAYSYATRNLQVIEEAVAAA</sequence>
<name>X1C7T2_9ZZZZ</name>
<dbReference type="AlphaFoldDB" id="X1C7T2"/>
<organism evidence="1">
    <name type="scientific">marine sediment metagenome</name>
    <dbReference type="NCBI Taxonomy" id="412755"/>
    <lineage>
        <taxon>unclassified sequences</taxon>
        <taxon>metagenomes</taxon>
        <taxon>ecological metagenomes</taxon>
    </lineage>
</organism>
<proteinExistence type="predicted"/>
<reference evidence="1" key="1">
    <citation type="journal article" date="2014" name="Front. Microbiol.">
        <title>High frequency of phylogenetically diverse reductive dehalogenase-homologous genes in deep subseafloor sedimentary metagenomes.</title>
        <authorList>
            <person name="Kawai M."/>
            <person name="Futagami T."/>
            <person name="Toyoda A."/>
            <person name="Takaki Y."/>
            <person name="Nishi S."/>
            <person name="Hori S."/>
            <person name="Arai W."/>
            <person name="Tsubouchi T."/>
            <person name="Morono Y."/>
            <person name="Uchiyama I."/>
            <person name="Ito T."/>
            <person name="Fujiyama A."/>
            <person name="Inagaki F."/>
            <person name="Takami H."/>
        </authorList>
    </citation>
    <scope>NUCLEOTIDE SEQUENCE</scope>
    <source>
        <strain evidence="1">Expedition CK06-06</strain>
    </source>
</reference>
<evidence type="ECO:0000313" key="1">
    <source>
        <dbReference type="EMBL" id="GAG80451.1"/>
    </source>
</evidence>
<dbReference type="EMBL" id="BART01017668">
    <property type="protein sequence ID" value="GAG80451.1"/>
    <property type="molecule type" value="Genomic_DNA"/>
</dbReference>